<feature type="domain" description="PAS" evidence="1">
    <location>
        <begin position="1"/>
        <end position="60"/>
    </location>
</feature>
<organism evidence="2 3">
    <name type="scientific">Sphingomonas pseudosanguinis</name>
    <dbReference type="NCBI Taxonomy" id="413712"/>
    <lineage>
        <taxon>Bacteria</taxon>
        <taxon>Pseudomonadati</taxon>
        <taxon>Pseudomonadota</taxon>
        <taxon>Alphaproteobacteria</taxon>
        <taxon>Sphingomonadales</taxon>
        <taxon>Sphingomonadaceae</taxon>
        <taxon>Sphingomonas</taxon>
    </lineage>
</organism>
<dbReference type="NCBIfam" id="TIGR00229">
    <property type="entry name" value="sensory_box"/>
    <property type="match status" value="1"/>
</dbReference>
<dbReference type="Proteomes" id="UP000538670">
    <property type="component" value="Unassembled WGS sequence"/>
</dbReference>
<dbReference type="InterPro" id="IPR000014">
    <property type="entry name" value="PAS"/>
</dbReference>
<protein>
    <submittedName>
        <fullName evidence="2">PAS domain S-box-containing protein</fullName>
    </submittedName>
</protein>
<dbReference type="RefSeq" id="WP_183953106.1">
    <property type="nucleotide sequence ID" value="NZ_JACIDH010000030.1"/>
</dbReference>
<dbReference type="AlphaFoldDB" id="A0A7W6ABZ6"/>
<dbReference type="PROSITE" id="PS50112">
    <property type="entry name" value="PAS"/>
    <property type="match status" value="1"/>
</dbReference>
<accession>A0A7W6ABZ6</accession>
<dbReference type="SUPFAM" id="SSF55785">
    <property type="entry name" value="PYP-like sensor domain (PAS domain)"/>
    <property type="match status" value="1"/>
</dbReference>
<keyword evidence="3" id="KW-1185">Reference proteome</keyword>
<comment type="caution">
    <text evidence="2">The sequence shown here is derived from an EMBL/GenBank/DDBJ whole genome shotgun (WGS) entry which is preliminary data.</text>
</comment>
<dbReference type="Pfam" id="PF08447">
    <property type="entry name" value="PAS_3"/>
    <property type="match status" value="1"/>
</dbReference>
<evidence type="ECO:0000313" key="3">
    <source>
        <dbReference type="Proteomes" id="UP000538670"/>
    </source>
</evidence>
<evidence type="ECO:0000313" key="2">
    <source>
        <dbReference type="EMBL" id="MBB3881089.1"/>
    </source>
</evidence>
<name>A0A7W6ABZ6_9SPHN</name>
<dbReference type="InterPro" id="IPR013655">
    <property type="entry name" value="PAS_fold_3"/>
</dbReference>
<sequence length="217" mass="23934">MPTAHCVSTIDGIILAADQAFLELVGRPEDEVIGATYQSITHPDDIGRSADMLVSLVKRAAPIRLQKRYLRPDGTAIAANLYVTRFDNPDRLVSTLFWNEQGRDLPPARLWDMALRVKRLREIRKAELGVELATDPVGSVLNCVYLAEAEGRIVGLSDISTECDIPPSLTARWVDVLSKRGILETCSTPERNVQFTHAGIVKVERILASAFDVPVSD</sequence>
<dbReference type="EMBL" id="JACIDH010000030">
    <property type="protein sequence ID" value="MBB3881089.1"/>
    <property type="molecule type" value="Genomic_DNA"/>
</dbReference>
<evidence type="ECO:0000259" key="1">
    <source>
        <dbReference type="PROSITE" id="PS50112"/>
    </source>
</evidence>
<dbReference type="InterPro" id="IPR035965">
    <property type="entry name" value="PAS-like_dom_sf"/>
</dbReference>
<reference evidence="2 3" key="1">
    <citation type="submission" date="2020-08" db="EMBL/GenBank/DDBJ databases">
        <title>Genomic Encyclopedia of Type Strains, Phase IV (KMG-IV): sequencing the most valuable type-strain genomes for metagenomic binning, comparative biology and taxonomic classification.</title>
        <authorList>
            <person name="Goeker M."/>
        </authorList>
    </citation>
    <scope>NUCLEOTIDE SEQUENCE [LARGE SCALE GENOMIC DNA]</scope>
    <source>
        <strain evidence="2 3">DSM 19512</strain>
    </source>
</reference>
<dbReference type="CDD" id="cd00130">
    <property type="entry name" value="PAS"/>
    <property type="match status" value="1"/>
</dbReference>
<dbReference type="Gene3D" id="3.30.450.20">
    <property type="entry name" value="PAS domain"/>
    <property type="match status" value="1"/>
</dbReference>
<proteinExistence type="predicted"/>
<gene>
    <name evidence="2" type="ORF">GGR48_003543</name>
</gene>